<feature type="region of interest" description="Disordered" evidence="11">
    <location>
        <begin position="1"/>
        <end position="167"/>
    </location>
</feature>
<dbReference type="PANTHER" id="PTHR24056">
    <property type="entry name" value="CELL DIVISION PROTEIN KINASE"/>
    <property type="match status" value="1"/>
</dbReference>
<dbReference type="InterPro" id="IPR008271">
    <property type="entry name" value="Ser/Thr_kinase_AS"/>
</dbReference>
<dbReference type="GO" id="GO:0032968">
    <property type="term" value="P:positive regulation of transcription elongation by RNA polymerase II"/>
    <property type="evidence" value="ECO:0007669"/>
    <property type="project" value="TreeGrafter"/>
</dbReference>
<keyword evidence="5 13" id="KW-0418">Kinase</keyword>
<dbReference type="GO" id="GO:0004693">
    <property type="term" value="F:cyclin-dependent protein serine/threonine kinase activity"/>
    <property type="evidence" value="ECO:0007669"/>
    <property type="project" value="UniProtKB-EC"/>
</dbReference>
<proteinExistence type="inferred from homology"/>
<dbReference type="FunFam" id="1.10.510.10:FF:000415">
    <property type="entry name" value="CMGC/CDK/CRK7 protein kinase, variant"/>
    <property type="match status" value="1"/>
</dbReference>
<accession>A0A1V2L1R5</accession>
<keyword evidence="3" id="KW-0808">Transferase</keyword>
<dbReference type="InterPro" id="IPR000719">
    <property type="entry name" value="Prot_kinase_dom"/>
</dbReference>
<evidence type="ECO:0000256" key="11">
    <source>
        <dbReference type="SAM" id="MobiDB-lite"/>
    </source>
</evidence>
<dbReference type="EMBL" id="MPUK01000014">
    <property type="protein sequence ID" value="ONH64991.1"/>
    <property type="molecule type" value="Genomic_DNA"/>
</dbReference>
<feature type="domain" description="Protein kinase" evidence="12">
    <location>
        <begin position="179"/>
        <end position="463"/>
    </location>
</feature>
<evidence type="ECO:0000313" key="13">
    <source>
        <dbReference type="EMBL" id="ONH64991.1"/>
    </source>
</evidence>
<feature type="compositionally biased region" description="Basic and acidic residues" evidence="11">
    <location>
        <begin position="521"/>
        <end position="531"/>
    </location>
</feature>
<dbReference type="PROSITE" id="PS00108">
    <property type="entry name" value="PROTEIN_KINASE_ST"/>
    <property type="match status" value="1"/>
</dbReference>
<dbReference type="Pfam" id="PF00069">
    <property type="entry name" value="Pkinase"/>
    <property type="match status" value="1"/>
</dbReference>
<evidence type="ECO:0000256" key="4">
    <source>
        <dbReference type="ARBA" id="ARBA00022741"/>
    </source>
</evidence>
<dbReference type="SUPFAM" id="SSF56112">
    <property type="entry name" value="Protein kinase-like (PK-like)"/>
    <property type="match status" value="1"/>
</dbReference>
<dbReference type="GO" id="GO:0008353">
    <property type="term" value="F:RNA polymerase II CTD heptapeptide repeat kinase activity"/>
    <property type="evidence" value="ECO:0007669"/>
    <property type="project" value="UniProtKB-EC"/>
</dbReference>
<evidence type="ECO:0000256" key="9">
    <source>
        <dbReference type="ARBA" id="ARBA00049280"/>
    </source>
</evidence>
<evidence type="ECO:0000259" key="12">
    <source>
        <dbReference type="PROSITE" id="PS50011"/>
    </source>
</evidence>
<feature type="compositionally biased region" description="Basic and acidic residues" evidence="11">
    <location>
        <begin position="493"/>
        <end position="513"/>
    </location>
</feature>
<dbReference type="PROSITE" id="PS50011">
    <property type="entry name" value="PROTEIN_KINASE_DOM"/>
    <property type="match status" value="1"/>
</dbReference>
<evidence type="ECO:0000313" key="14">
    <source>
        <dbReference type="Proteomes" id="UP000189513"/>
    </source>
</evidence>
<comment type="similarity">
    <text evidence="1">Belongs to the protein kinase superfamily. CMGC Ser/Thr protein kinase family. CDC2/CDKX subfamily.</text>
</comment>
<gene>
    <name evidence="13" type="ORF">BON22_5088</name>
</gene>
<comment type="caution">
    <text evidence="13">The sequence shown here is derived from an EMBL/GenBank/DDBJ whole genome shotgun (WGS) entry which is preliminary data.</text>
</comment>
<dbReference type="PROSITE" id="PS00107">
    <property type="entry name" value="PROTEIN_KINASE_ATP"/>
    <property type="match status" value="1"/>
</dbReference>
<comment type="catalytic activity">
    <reaction evidence="9">
        <text>[DNA-directed RNA polymerase] + ATP = phospho-[DNA-directed RNA polymerase] + ADP + H(+)</text>
        <dbReference type="Rhea" id="RHEA:10216"/>
        <dbReference type="Rhea" id="RHEA-COMP:11321"/>
        <dbReference type="Rhea" id="RHEA-COMP:11322"/>
        <dbReference type="ChEBI" id="CHEBI:15378"/>
        <dbReference type="ChEBI" id="CHEBI:30616"/>
        <dbReference type="ChEBI" id="CHEBI:43176"/>
        <dbReference type="ChEBI" id="CHEBI:68546"/>
        <dbReference type="ChEBI" id="CHEBI:456216"/>
        <dbReference type="EC" id="2.7.11.23"/>
    </reaction>
</comment>
<feature type="compositionally biased region" description="Polar residues" evidence="11">
    <location>
        <begin position="144"/>
        <end position="153"/>
    </location>
</feature>
<dbReference type="PANTHER" id="PTHR24056:SF546">
    <property type="entry name" value="CYCLIN-DEPENDENT KINASE 12"/>
    <property type="match status" value="1"/>
</dbReference>
<name>A0A1V2L1R5_CYBFA</name>
<feature type="compositionally biased region" description="Basic and acidic residues" evidence="11">
    <location>
        <begin position="73"/>
        <end position="143"/>
    </location>
</feature>
<feature type="region of interest" description="Disordered" evidence="11">
    <location>
        <begin position="488"/>
        <end position="600"/>
    </location>
</feature>
<evidence type="ECO:0000256" key="1">
    <source>
        <dbReference type="ARBA" id="ARBA00006485"/>
    </source>
</evidence>
<dbReference type="AlphaFoldDB" id="A0A1V2L1R5"/>
<organism evidence="13 14">
    <name type="scientific">Cyberlindnera fabianii</name>
    <name type="common">Yeast</name>
    <name type="synonym">Hansenula fabianii</name>
    <dbReference type="NCBI Taxonomy" id="36022"/>
    <lineage>
        <taxon>Eukaryota</taxon>
        <taxon>Fungi</taxon>
        <taxon>Dikarya</taxon>
        <taxon>Ascomycota</taxon>
        <taxon>Saccharomycotina</taxon>
        <taxon>Saccharomycetes</taxon>
        <taxon>Phaffomycetales</taxon>
        <taxon>Phaffomycetaceae</taxon>
        <taxon>Cyberlindnera</taxon>
    </lineage>
</organism>
<sequence>MGSLSCGKTNTPSRPLELKELPKGPASQRSPPREPKRAAEMILPSGPKKAMKKDTESGIRPPYSDGRSYRPQASRDRDDRGSSDSGRRLDRRDDRDRDILRGPRDLRDDRNGFRDRRDRDQRDQRDQRDKRDPILKRAPRDTGRTNPSNTQVGGSRVALPQSRRQRRSFLKVTRTSAVYERVNQVGEGTYGKVYKARNVVTGAFVALKRLRMESEKEGFPITAMREMRLLQSLENENIVSLMEIMVENRNIYMVFEYADHDLTGLLANPDIKLSEANCKDIFGQLCQGVSYLHSRRIIHRDIKGSNLLIDRQGTLKIADFGLARKMKTVNSRDYTNRVITLWYRPPELLLGTTDYGREVDMWGIGCLLIELFTKQALFQAQDELQQLHVIFEIMGTPTIEQWSNISELPWYELAKPKVFFESQFRSKLEDKLSKECLDLAEKLLAYNPRKRITAQNALRHPYFKENPRPEKMNSEMLAGEWHEFEAKKKRRKDREELKRKLEEEARSTHDTGDRQIYGDTATKDTSRENSVKSETLASAKTADSQSTSPVLFSKDFVKKESVIEPTEDEKNPGQEPEQGGTSNDSVEAEKQSAVGNTEEN</sequence>
<evidence type="ECO:0000256" key="8">
    <source>
        <dbReference type="ARBA" id="ARBA00048367"/>
    </source>
</evidence>
<feature type="binding site" evidence="10">
    <location>
        <position position="208"/>
    </location>
    <ligand>
        <name>ATP</name>
        <dbReference type="ChEBI" id="CHEBI:30616"/>
    </ligand>
</feature>
<evidence type="ECO:0000256" key="6">
    <source>
        <dbReference type="ARBA" id="ARBA00022840"/>
    </source>
</evidence>
<dbReference type="GO" id="GO:0030332">
    <property type="term" value="F:cyclin binding"/>
    <property type="evidence" value="ECO:0007669"/>
    <property type="project" value="TreeGrafter"/>
</dbReference>
<keyword evidence="4 10" id="KW-0547">Nucleotide-binding</keyword>
<dbReference type="Gene3D" id="3.30.200.20">
    <property type="entry name" value="Phosphorylase Kinase, domain 1"/>
    <property type="match status" value="1"/>
</dbReference>
<dbReference type="Proteomes" id="UP000189513">
    <property type="component" value="Unassembled WGS sequence"/>
</dbReference>
<feature type="compositionally biased region" description="Polar residues" evidence="11">
    <location>
        <begin position="532"/>
        <end position="550"/>
    </location>
</feature>
<dbReference type="VEuPathDB" id="FungiDB:BON22_5088"/>
<dbReference type="Gene3D" id="1.10.510.10">
    <property type="entry name" value="Transferase(Phosphotransferase) domain 1"/>
    <property type="match status" value="1"/>
</dbReference>
<dbReference type="GO" id="GO:0008024">
    <property type="term" value="C:cyclin/CDK positive transcription elongation factor complex"/>
    <property type="evidence" value="ECO:0007669"/>
    <property type="project" value="TreeGrafter"/>
</dbReference>
<keyword evidence="14" id="KW-1185">Reference proteome</keyword>
<dbReference type="InterPro" id="IPR017441">
    <property type="entry name" value="Protein_kinase_ATP_BS"/>
</dbReference>
<evidence type="ECO:0000256" key="2">
    <source>
        <dbReference type="ARBA" id="ARBA00022527"/>
    </source>
</evidence>
<keyword evidence="2" id="KW-0723">Serine/threonine-protein kinase</keyword>
<dbReference type="InterPro" id="IPR011009">
    <property type="entry name" value="Kinase-like_dom_sf"/>
</dbReference>
<evidence type="ECO:0000256" key="10">
    <source>
        <dbReference type="PROSITE-ProRule" id="PRU10141"/>
    </source>
</evidence>
<feature type="compositionally biased region" description="Polar residues" evidence="11">
    <location>
        <begin position="1"/>
        <end position="13"/>
    </location>
</feature>
<dbReference type="CDD" id="cd07840">
    <property type="entry name" value="STKc_CDK9_like"/>
    <property type="match status" value="1"/>
</dbReference>
<dbReference type="FunFam" id="3.30.200.20:FF:000375">
    <property type="entry name" value="Cell division related protein kinase 2"/>
    <property type="match status" value="1"/>
</dbReference>
<evidence type="ECO:0000256" key="7">
    <source>
        <dbReference type="ARBA" id="ARBA00047811"/>
    </source>
</evidence>
<protein>
    <submittedName>
        <fullName evidence="13">CTD kinase subunit alpha</fullName>
    </submittedName>
</protein>
<comment type="catalytic activity">
    <reaction evidence="8">
        <text>L-seryl-[protein] + ATP = O-phospho-L-seryl-[protein] + ADP + H(+)</text>
        <dbReference type="Rhea" id="RHEA:17989"/>
        <dbReference type="Rhea" id="RHEA-COMP:9863"/>
        <dbReference type="Rhea" id="RHEA-COMP:11604"/>
        <dbReference type="ChEBI" id="CHEBI:15378"/>
        <dbReference type="ChEBI" id="CHEBI:29999"/>
        <dbReference type="ChEBI" id="CHEBI:30616"/>
        <dbReference type="ChEBI" id="CHEBI:83421"/>
        <dbReference type="ChEBI" id="CHEBI:456216"/>
        <dbReference type="EC" id="2.7.11.22"/>
    </reaction>
</comment>
<dbReference type="STRING" id="36022.A0A1V2L1R5"/>
<dbReference type="SMART" id="SM00220">
    <property type="entry name" value="S_TKc"/>
    <property type="match status" value="1"/>
</dbReference>
<dbReference type="GO" id="GO:0005524">
    <property type="term" value="F:ATP binding"/>
    <property type="evidence" value="ECO:0007669"/>
    <property type="project" value="UniProtKB-UniRule"/>
</dbReference>
<keyword evidence="6 10" id="KW-0067">ATP-binding</keyword>
<dbReference type="OMA" id="TIHRKME"/>
<dbReference type="InterPro" id="IPR050108">
    <property type="entry name" value="CDK"/>
</dbReference>
<reference evidence="14" key="1">
    <citation type="journal article" date="2017" name="Genome Announc.">
        <title>Genome sequences of Cyberlindnera fabianii 65, Pichia kudriavzevii 129, and Saccharomyces cerevisiae 131 isolated from fermented masau fruits in Zimbabwe.</title>
        <authorList>
            <person name="van Rijswijck I.M.H."/>
            <person name="Derks M.F.L."/>
            <person name="Abee T."/>
            <person name="de Ridder D."/>
            <person name="Smid E.J."/>
        </authorList>
    </citation>
    <scope>NUCLEOTIDE SEQUENCE [LARGE SCALE GENOMIC DNA]</scope>
    <source>
        <strain evidence="14">65</strain>
    </source>
</reference>
<evidence type="ECO:0000256" key="5">
    <source>
        <dbReference type="ARBA" id="ARBA00022777"/>
    </source>
</evidence>
<evidence type="ECO:0000256" key="3">
    <source>
        <dbReference type="ARBA" id="ARBA00022679"/>
    </source>
</evidence>
<feature type="compositionally biased region" description="Basic and acidic residues" evidence="11">
    <location>
        <begin position="555"/>
        <end position="572"/>
    </location>
</feature>
<comment type="catalytic activity">
    <reaction evidence="7">
        <text>L-threonyl-[protein] + ATP = O-phospho-L-threonyl-[protein] + ADP + H(+)</text>
        <dbReference type="Rhea" id="RHEA:46608"/>
        <dbReference type="Rhea" id="RHEA-COMP:11060"/>
        <dbReference type="Rhea" id="RHEA-COMP:11605"/>
        <dbReference type="ChEBI" id="CHEBI:15378"/>
        <dbReference type="ChEBI" id="CHEBI:30013"/>
        <dbReference type="ChEBI" id="CHEBI:30616"/>
        <dbReference type="ChEBI" id="CHEBI:61977"/>
        <dbReference type="ChEBI" id="CHEBI:456216"/>
        <dbReference type="EC" id="2.7.11.22"/>
    </reaction>
</comment>